<dbReference type="InterPro" id="IPR056884">
    <property type="entry name" value="NPHP3-like_N"/>
</dbReference>
<dbReference type="PANTHER" id="PTHR10039:SF5">
    <property type="entry name" value="NACHT DOMAIN-CONTAINING PROTEIN"/>
    <property type="match status" value="1"/>
</dbReference>
<name>A0A6A6DIU7_9PEZI</name>
<dbReference type="AlphaFoldDB" id="A0A6A6DIU7"/>
<dbReference type="OrthoDB" id="443402at2759"/>
<evidence type="ECO:0000313" key="5">
    <source>
        <dbReference type="Proteomes" id="UP000800200"/>
    </source>
</evidence>
<keyword evidence="5" id="KW-1185">Reference proteome</keyword>
<feature type="domain" description="Nephrocystin 3-like N-terminal" evidence="2">
    <location>
        <begin position="251"/>
        <end position="418"/>
    </location>
</feature>
<dbReference type="EMBL" id="ML994688">
    <property type="protein sequence ID" value="KAF2177486.1"/>
    <property type="molecule type" value="Genomic_DNA"/>
</dbReference>
<dbReference type="Gene3D" id="3.40.50.300">
    <property type="entry name" value="P-loop containing nucleotide triphosphate hydrolases"/>
    <property type="match status" value="1"/>
</dbReference>
<feature type="domain" description="DUF7791" evidence="3">
    <location>
        <begin position="528"/>
        <end position="663"/>
    </location>
</feature>
<evidence type="ECO:0000256" key="1">
    <source>
        <dbReference type="ARBA" id="ARBA00022737"/>
    </source>
</evidence>
<dbReference type="Proteomes" id="UP000800200">
    <property type="component" value="Unassembled WGS sequence"/>
</dbReference>
<keyword evidence="1" id="KW-0677">Repeat</keyword>
<dbReference type="PANTHER" id="PTHR10039">
    <property type="entry name" value="AMELOGENIN"/>
    <property type="match status" value="1"/>
</dbReference>
<protein>
    <submittedName>
        <fullName evidence="4">Uncharacterized protein</fullName>
    </submittedName>
</protein>
<evidence type="ECO:0000259" key="3">
    <source>
        <dbReference type="Pfam" id="PF25053"/>
    </source>
</evidence>
<organism evidence="4 5">
    <name type="scientific">Zopfia rhizophila CBS 207.26</name>
    <dbReference type="NCBI Taxonomy" id="1314779"/>
    <lineage>
        <taxon>Eukaryota</taxon>
        <taxon>Fungi</taxon>
        <taxon>Dikarya</taxon>
        <taxon>Ascomycota</taxon>
        <taxon>Pezizomycotina</taxon>
        <taxon>Dothideomycetes</taxon>
        <taxon>Dothideomycetes incertae sedis</taxon>
        <taxon>Zopfiaceae</taxon>
        <taxon>Zopfia</taxon>
    </lineage>
</organism>
<dbReference type="InterPro" id="IPR027417">
    <property type="entry name" value="P-loop_NTPase"/>
</dbReference>
<reference evidence="4" key="1">
    <citation type="journal article" date="2020" name="Stud. Mycol.">
        <title>101 Dothideomycetes genomes: a test case for predicting lifestyles and emergence of pathogens.</title>
        <authorList>
            <person name="Haridas S."/>
            <person name="Albert R."/>
            <person name="Binder M."/>
            <person name="Bloem J."/>
            <person name="Labutti K."/>
            <person name="Salamov A."/>
            <person name="Andreopoulos B."/>
            <person name="Baker S."/>
            <person name="Barry K."/>
            <person name="Bills G."/>
            <person name="Bluhm B."/>
            <person name="Cannon C."/>
            <person name="Castanera R."/>
            <person name="Culley D."/>
            <person name="Daum C."/>
            <person name="Ezra D."/>
            <person name="Gonzalez J."/>
            <person name="Henrissat B."/>
            <person name="Kuo A."/>
            <person name="Liang C."/>
            <person name="Lipzen A."/>
            <person name="Lutzoni F."/>
            <person name="Magnuson J."/>
            <person name="Mondo S."/>
            <person name="Nolan M."/>
            <person name="Ohm R."/>
            <person name="Pangilinan J."/>
            <person name="Park H.-J."/>
            <person name="Ramirez L."/>
            <person name="Alfaro M."/>
            <person name="Sun H."/>
            <person name="Tritt A."/>
            <person name="Yoshinaga Y."/>
            <person name="Zwiers L.-H."/>
            <person name="Turgeon B."/>
            <person name="Goodwin S."/>
            <person name="Spatafora J."/>
            <person name="Crous P."/>
            <person name="Grigoriev I."/>
        </authorList>
    </citation>
    <scope>NUCLEOTIDE SEQUENCE</scope>
    <source>
        <strain evidence="4">CBS 207.26</strain>
    </source>
</reference>
<accession>A0A6A6DIU7</accession>
<gene>
    <name evidence="4" type="ORF">K469DRAFT_603169</name>
</gene>
<sequence length="683" mass="77748">MEAIGAFGAAVNIIQLVDFTSKLVTGGTELYRSADGELVEHFELQKITTSLSGLTQNVNESLLSLKQDRQLTQQELEQCTRVASELLDTLKSLKVGGKAGKWRAVRQALLTVWHKDKIDALERRLDRFRQELIADILGTLSKVENIEHATEKIGLTFLGHIDNSNRRRDDLIEAIHSNVCQSRCSRDIPKPLIGESGATRNEHDKRLRMALIDHLRFGDMLDREMRIPDAHKMTFEWIYRDPCANDKPWTSFIDWLEKQEKGLYWITGKAGSGKSTLMKYLYNDARTIALLKNWASPSKLITAAFFFRNSGSNMQMSMMGILQSLLFQVLKSVPSSVALVFPERWEAYTLFGEDIYPWSWQELVNALKLLVVEMKSDTKFCFFIDGLDEFDGNPSDVTDLLLDLVALAPNLKICTASRPWANFEDAFKGRPNLLLQDLTYPDIQAYVDTKFHANAGFVELEEREPRYARELLTQVALKAEGVFLWVNLVVRSLLTGLTNGDRVSDLQSRLDQLPPRLEDLFRKILDNLDPFYLEHASQLFQLARASRVSPTLLCLSLADEEDPEYCFRTAVKPITNSDKLSRSRNMKRRLNSRCKGLLEVASVSTSLHMANQKVQYLHRTVKDFLETPAVWSWIVGSNSTPFDPHLSLCRSFLLQLKGLDATSLQIDSFWSMIIWCIEHAATA</sequence>
<dbReference type="Pfam" id="PF24883">
    <property type="entry name" value="NPHP3_N"/>
    <property type="match status" value="1"/>
</dbReference>
<evidence type="ECO:0000259" key="2">
    <source>
        <dbReference type="Pfam" id="PF24883"/>
    </source>
</evidence>
<dbReference type="InterPro" id="IPR056693">
    <property type="entry name" value="DUF7791"/>
</dbReference>
<dbReference type="Pfam" id="PF25053">
    <property type="entry name" value="DUF7791"/>
    <property type="match status" value="1"/>
</dbReference>
<evidence type="ECO:0000313" key="4">
    <source>
        <dbReference type="EMBL" id="KAF2177486.1"/>
    </source>
</evidence>
<proteinExistence type="predicted"/>
<feature type="non-terminal residue" evidence="4">
    <location>
        <position position="683"/>
    </location>
</feature>
<dbReference type="SUPFAM" id="SSF52540">
    <property type="entry name" value="P-loop containing nucleoside triphosphate hydrolases"/>
    <property type="match status" value="1"/>
</dbReference>